<evidence type="ECO:0000313" key="2">
    <source>
        <dbReference type="EMBL" id="CAG9180954.1"/>
    </source>
</evidence>
<feature type="region of interest" description="Disordered" evidence="1">
    <location>
        <begin position="70"/>
        <end position="90"/>
    </location>
</feature>
<keyword evidence="3" id="KW-1185">Reference proteome</keyword>
<name>A0ABN7Z4P9_9BURK</name>
<accession>A0ABN7Z4P9</accession>
<gene>
    <name evidence="2" type="ORF">LMG21510_04167</name>
</gene>
<reference evidence="2 3" key="1">
    <citation type="submission" date="2021-08" db="EMBL/GenBank/DDBJ databases">
        <authorList>
            <person name="Peeters C."/>
        </authorList>
    </citation>
    <scope>NUCLEOTIDE SEQUENCE [LARGE SCALE GENOMIC DNA]</scope>
    <source>
        <strain evidence="2 3">LMG 21510</strain>
    </source>
</reference>
<dbReference type="EMBL" id="CAJZAH010000005">
    <property type="protein sequence ID" value="CAG9180954.1"/>
    <property type="molecule type" value="Genomic_DNA"/>
</dbReference>
<dbReference type="Proteomes" id="UP000721236">
    <property type="component" value="Unassembled WGS sequence"/>
</dbReference>
<proteinExistence type="predicted"/>
<dbReference type="RefSeq" id="WP_224043766.1">
    <property type="nucleotide sequence ID" value="NZ_CAJZAH010000005.1"/>
</dbReference>
<evidence type="ECO:0000313" key="3">
    <source>
        <dbReference type="Proteomes" id="UP000721236"/>
    </source>
</evidence>
<organism evidence="2 3">
    <name type="scientific">Cupriavidus respiraculi</name>
    <dbReference type="NCBI Taxonomy" id="195930"/>
    <lineage>
        <taxon>Bacteria</taxon>
        <taxon>Pseudomonadati</taxon>
        <taxon>Pseudomonadota</taxon>
        <taxon>Betaproteobacteria</taxon>
        <taxon>Burkholderiales</taxon>
        <taxon>Burkholderiaceae</taxon>
        <taxon>Cupriavidus</taxon>
    </lineage>
</organism>
<protein>
    <submittedName>
        <fullName evidence="2">Uncharacterized protein</fullName>
    </submittedName>
</protein>
<evidence type="ECO:0000256" key="1">
    <source>
        <dbReference type="SAM" id="MobiDB-lite"/>
    </source>
</evidence>
<comment type="caution">
    <text evidence="2">The sequence shown here is derived from an EMBL/GenBank/DDBJ whole genome shotgun (WGS) entry which is preliminary data.</text>
</comment>
<sequence length="203" mass="22062">MSAGAITTTHAATRWVSRGMVAKDWAELSAVMDAFAKGAQCDPGSFRVETVAFRGNVYTIEYLPASKTDDVASGQAGASPRELATASGGPHPAVRVGARTACPFSCEPARDVWTRFIGTLSRLLGRVTGRFDAARREAIGYEGLFESCERGLERYVRLKLSGWVAMRRPVDDIEAVFSDRGVRDARCPTRRPIRRGPPTAALR</sequence>